<dbReference type="InterPro" id="IPR005301">
    <property type="entry name" value="MOB_kinase_act_fam"/>
</dbReference>
<reference evidence="3" key="1">
    <citation type="submission" date="2010-06" db="EMBL/GenBank/DDBJ databases">
        <authorList>
            <person name="Jiang H."/>
            <person name="Abraham K."/>
            <person name="Ali S."/>
            <person name="Alsbrooks S.L."/>
            <person name="Anim B.N."/>
            <person name="Anosike U.S."/>
            <person name="Attaway T."/>
            <person name="Bandaranaike D.P."/>
            <person name="Battles P.K."/>
            <person name="Bell S.N."/>
            <person name="Bell A.V."/>
            <person name="Beltran B."/>
            <person name="Bickham C."/>
            <person name="Bustamante Y."/>
            <person name="Caleb T."/>
            <person name="Canada A."/>
            <person name="Cardenas V."/>
            <person name="Carter K."/>
            <person name="Chacko J."/>
            <person name="Chandrabose M.N."/>
            <person name="Chavez D."/>
            <person name="Chavez A."/>
            <person name="Chen L."/>
            <person name="Chu H.-S."/>
            <person name="Claassen K.J."/>
            <person name="Cockrell R."/>
            <person name="Collins M."/>
            <person name="Cooper J.A."/>
            <person name="Cree A."/>
            <person name="Curry S.M."/>
            <person name="Da Y."/>
            <person name="Dao M.D."/>
            <person name="Das B."/>
            <person name="Davila M.-L."/>
            <person name="Davy-Carroll L."/>
            <person name="Denson S."/>
            <person name="Dinh H."/>
            <person name="Ebong V.E."/>
            <person name="Edwards J.R."/>
            <person name="Egan A."/>
            <person name="El-Daye J."/>
            <person name="Escobedo L."/>
            <person name="Fernandez S."/>
            <person name="Fernando P.R."/>
            <person name="Flagg N."/>
            <person name="Forbes L.D."/>
            <person name="Fowler R.G."/>
            <person name="Fu Q."/>
            <person name="Gabisi R.A."/>
            <person name="Ganer J."/>
            <person name="Garbino Pronczuk A."/>
            <person name="Garcia R.M."/>
            <person name="Garner T."/>
            <person name="Garrett T.E."/>
            <person name="Gonzalez D.A."/>
            <person name="Hamid H."/>
            <person name="Hawkins E.S."/>
            <person name="Hirani K."/>
            <person name="Hogues M.E."/>
            <person name="Hollins B."/>
            <person name="Hsiao C.-H."/>
            <person name="Jabil R."/>
            <person name="James M.L."/>
            <person name="Jhangiani S.N."/>
            <person name="Johnson B."/>
            <person name="Johnson Q."/>
            <person name="Joshi V."/>
            <person name="Kalu J.B."/>
            <person name="Kam C."/>
            <person name="Kashfia A."/>
            <person name="Keebler J."/>
            <person name="Kisamo H."/>
            <person name="Kovar C.L."/>
            <person name="Lago L.A."/>
            <person name="Lai C.-Y."/>
            <person name="Laidlaw J."/>
            <person name="Lara F."/>
            <person name="Le T.-K."/>
            <person name="Lee S.L."/>
            <person name="Legall F.H."/>
            <person name="Lemon S.J."/>
            <person name="Lewis L.R."/>
            <person name="Li B."/>
            <person name="Liu Y."/>
            <person name="Liu Y.-S."/>
            <person name="Lopez J."/>
            <person name="Lozado R.J."/>
            <person name="Lu J."/>
            <person name="Madu R.C."/>
            <person name="Maheshwari M."/>
            <person name="Maheshwari R."/>
            <person name="Malloy K."/>
            <person name="Martinez E."/>
            <person name="Mathew T."/>
            <person name="Mercado I.C."/>
            <person name="Mercado C."/>
            <person name="Meyer B."/>
            <person name="Montgomery K."/>
            <person name="Morgan M.B."/>
            <person name="Munidasa M."/>
            <person name="Nazareth L.V."/>
            <person name="Nelson J."/>
            <person name="Ng B.M."/>
            <person name="Nguyen N.B."/>
            <person name="Nguyen P.Q."/>
            <person name="Nguyen T."/>
            <person name="Obregon M."/>
            <person name="Okwuonu G.O."/>
            <person name="Onwere C.G."/>
            <person name="Orozco G."/>
            <person name="Parra A."/>
            <person name="Patel S."/>
            <person name="Patil S."/>
            <person name="Perez A."/>
            <person name="Perez Y."/>
            <person name="Pham C."/>
            <person name="Primus E.L."/>
            <person name="Pu L.-L."/>
            <person name="Puazo M."/>
            <person name="Qin X."/>
            <person name="Quiroz J.B."/>
            <person name="Reese J."/>
            <person name="Richards S."/>
            <person name="Rives C.M."/>
            <person name="Robberts R."/>
            <person name="Ruiz S.J."/>
            <person name="Ruiz M.J."/>
            <person name="Santibanez J."/>
            <person name="Schneider B.W."/>
            <person name="Sisson I."/>
            <person name="Smith M."/>
            <person name="Sodergren E."/>
            <person name="Song X.-Z."/>
            <person name="Song B.B."/>
            <person name="Summersgill H."/>
            <person name="Thelus R."/>
            <person name="Thornton R.D."/>
            <person name="Trejos Z.Y."/>
            <person name="Usmani K."/>
            <person name="Vattathil S."/>
            <person name="Villasana D."/>
            <person name="Walker D.L."/>
            <person name="Wang S."/>
            <person name="Wang K."/>
            <person name="White C.S."/>
            <person name="Williams A.C."/>
            <person name="Williamson J."/>
            <person name="Wilson K."/>
            <person name="Woghiren I.O."/>
            <person name="Woodworth J.R."/>
            <person name="Worley K.C."/>
            <person name="Wright R.A."/>
            <person name="Wu W."/>
            <person name="Young L."/>
            <person name="Zhang L."/>
            <person name="Zhang J."/>
            <person name="Zhu Y."/>
            <person name="Muzny D.M."/>
            <person name="Weinstock G."/>
            <person name="Gibbs R.A."/>
        </authorList>
    </citation>
    <scope>NUCLEOTIDE SEQUENCE [LARGE SCALE GENOMIC DNA]</scope>
    <source>
        <strain evidence="3">LSR1</strain>
    </source>
</reference>
<dbReference type="PANTHER" id="PTHR22599">
    <property type="entry name" value="MPS ONE BINDER KINASE ACTIVATOR-LIKE MOB"/>
    <property type="match status" value="1"/>
</dbReference>
<sequence length="117" mass="13751">MYGTLTEFCTDESCSTMSAGPKYEYHWVDGLTDQLDDETLFPARIGDPFPKNFISIAKTILKRLLRVYAQCTCKQGNYVNYVEWLNKRSPVFAIFVLWIFNRAYFTLNRIHLVEMEM</sequence>
<proteinExistence type="predicted"/>
<name>A0A8R2NK40_ACYPI</name>
<dbReference type="Gene3D" id="1.20.140.30">
    <property type="entry name" value="MOB kinase activator"/>
    <property type="match status" value="2"/>
</dbReference>
<dbReference type="Proteomes" id="UP000007819">
    <property type="component" value="Chromosome X"/>
</dbReference>
<keyword evidence="1" id="KW-0479">Metal-binding</keyword>
<dbReference type="RefSeq" id="XP_029341280.1">
    <property type="nucleotide sequence ID" value="XM_029485420.1"/>
</dbReference>
<dbReference type="GeneID" id="100158829"/>
<keyword evidence="3" id="KW-1185">Reference proteome</keyword>
<feature type="binding site" evidence="1">
    <location>
        <position position="9"/>
    </location>
    <ligand>
        <name>Zn(2+)</name>
        <dbReference type="ChEBI" id="CHEBI:29105"/>
    </ligand>
</feature>
<reference evidence="2" key="2">
    <citation type="submission" date="2022-06" db="UniProtKB">
        <authorList>
            <consortium name="EnsemblMetazoa"/>
        </authorList>
    </citation>
    <scope>IDENTIFICATION</scope>
</reference>
<feature type="binding site" evidence="1">
    <location>
        <position position="14"/>
    </location>
    <ligand>
        <name>Zn(2+)</name>
        <dbReference type="ChEBI" id="CHEBI:29105"/>
    </ligand>
</feature>
<dbReference type="OrthoDB" id="8170117at2759"/>
<dbReference type="SUPFAM" id="SSF101152">
    <property type="entry name" value="Mob1/phocein"/>
    <property type="match status" value="1"/>
</dbReference>
<evidence type="ECO:0000313" key="2">
    <source>
        <dbReference type="EnsemblMetazoa" id="XP_029341280.1"/>
    </source>
</evidence>
<protein>
    <submittedName>
        <fullName evidence="2">Uncharacterized protein</fullName>
    </submittedName>
</protein>
<dbReference type="InterPro" id="IPR036703">
    <property type="entry name" value="MOB_kinase_act_sf"/>
</dbReference>
<accession>A0A8R2NK40</accession>
<dbReference type="KEGG" id="api:100158829"/>
<evidence type="ECO:0000313" key="3">
    <source>
        <dbReference type="Proteomes" id="UP000007819"/>
    </source>
</evidence>
<dbReference type="SMART" id="SM01388">
    <property type="entry name" value="Mob1_phocein"/>
    <property type="match status" value="1"/>
</dbReference>
<dbReference type="Pfam" id="PF03637">
    <property type="entry name" value="Mob1_phocein"/>
    <property type="match status" value="2"/>
</dbReference>
<dbReference type="AlphaFoldDB" id="A0A8R2NK40"/>
<evidence type="ECO:0000256" key="1">
    <source>
        <dbReference type="PIRSR" id="PIRSR605301-1"/>
    </source>
</evidence>
<organism evidence="2 3">
    <name type="scientific">Acyrthosiphon pisum</name>
    <name type="common">Pea aphid</name>
    <dbReference type="NCBI Taxonomy" id="7029"/>
    <lineage>
        <taxon>Eukaryota</taxon>
        <taxon>Metazoa</taxon>
        <taxon>Ecdysozoa</taxon>
        <taxon>Arthropoda</taxon>
        <taxon>Hexapoda</taxon>
        <taxon>Insecta</taxon>
        <taxon>Pterygota</taxon>
        <taxon>Neoptera</taxon>
        <taxon>Paraneoptera</taxon>
        <taxon>Hemiptera</taxon>
        <taxon>Sternorrhyncha</taxon>
        <taxon>Aphidomorpha</taxon>
        <taxon>Aphidoidea</taxon>
        <taxon>Aphididae</taxon>
        <taxon>Macrosiphini</taxon>
        <taxon>Acyrthosiphon</taxon>
    </lineage>
</organism>
<dbReference type="EnsemblMetazoa" id="XM_029485420.1">
    <property type="protein sequence ID" value="XP_029341280.1"/>
    <property type="gene ID" value="LOC100158829"/>
</dbReference>
<keyword evidence="1" id="KW-0862">Zinc</keyword>